<evidence type="ECO:0000259" key="8">
    <source>
        <dbReference type="PROSITE" id="PS51379"/>
    </source>
</evidence>
<evidence type="ECO:0000256" key="3">
    <source>
        <dbReference type="ARBA" id="ARBA00022723"/>
    </source>
</evidence>
<dbReference type="SUPFAM" id="SSF54862">
    <property type="entry name" value="4Fe-4S ferredoxins"/>
    <property type="match status" value="1"/>
</dbReference>
<dbReference type="Gene3D" id="2.60.40.10">
    <property type="entry name" value="Immunoglobulins"/>
    <property type="match status" value="1"/>
</dbReference>
<feature type="domain" description="4Fe-4S ferredoxin-type" evidence="8">
    <location>
        <begin position="254"/>
        <end position="284"/>
    </location>
</feature>
<keyword evidence="5" id="KW-0408">Iron</keyword>
<feature type="transmembrane region" description="Helical" evidence="7">
    <location>
        <begin position="143"/>
        <end position="167"/>
    </location>
</feature>
<dbReference type="InterPro" id="IPR017900">
    <property type="entry name" value="4Fe4S_Fe_S_CS"/>
</dbReference>
<dbReference type="PANTHER" id="PTHR30176:SF3">
    <property type="entry name" value="FERREDOXIN-TYPE PROTEIN NAPH"/>
    <property type="match status" value="1"/>
</dbReference>
<dbReference type="PROSITE" id="PS51379">
    <property type="entry name" value="4FE4S_FER_2"/>
    <property type="match status" value="1"/>
</dbReference>
<keyword evidence="7" id="KW-1133">Transmembrane helix</keyword>
<evidence type="ECO:0000256" key="7">
    <source>
        <dbReference type="SAM" id="Phobius"/>
    </source>
</evidence>
<keyword evidence="4" id="KW-0249">Electron transport</keyword>
<dbReference type="Pfam" id="PF11614">
    <property type="entry name" value="FixG_C"/>
    <property type="match status" value="1"/>
</dbReference>
<dbReference type="PANTHER" id="PTHR30176">
    <property type="entry name" value="FERREDOXIN-TYPE PROTEIN NAPH"/>
    <property type="match status" value="1"/>
</dbReference>
<dbReference type="GO" id="GO:0051539">
    <property type="term" value="F:4 iron, 4 sulfur cluster binding"/>
    <property type="evidence" value="ECO:0007669"/>
    <property type="project" value="UniProtKB-KW"/>
</dbReference>
<feature type="transmembrane region" description="Helical" evidence="7">
    <location>
        <begin position="187"/>
        <end position="205"/>
    </location>
</feature>
<feature type="transmembrane region" description="Helical" evidence="7">
    <location>
        <begin position="334"/>
        <end position="353"/>
    </location>
</feature>
<dbReference type="InterPro" id="IPR009051">
    <property type="entry name" value="Helical_ferredxn"/>
</dbReference>
<evidence type="ECO:0000256" key="5">
    <source>
        <dbReference type="ARBA" id="ARBA00023004"/>
    </source>
</evidence>
<dbReference type="GO" id="GO:0005886">
    <property type="term" value="C:plasma membrane"/>
    <property type="evidence" value="ECO:0007669"/>
    <property type="project" value="TreeGrafter"/>
</dbReference>
<evidence type="ECO:0000256" key="4">
    <source>
        <dbReference type="ARBA" id="ARBA00022982"/>
    </source>
</evidence>
<keyword evidence="6" id="KW-0411">Iron-sulfur</keyword>
<feature type="transmembrane region" description="Helical" evidence="7">
    <location>
        <begin position="65"/>
        <end position="91"/>
    </location>
</feature>
<reference evidence="9" key="1">
    <citation type="submission" date="2018-06" db="EMBL/GenBank/DDBJ databases">
        <authorList>
            <person name="Zhirakovskaya E."/>
        </authorList>
    </citation>
    <scope>NUCLEOTIDE SEQUENCE</scope>
</reference>
<dbReference type="InterPro" id="IPR032879">
    <property type="entry name" value="FixG_C"/>
</dbReference>
<evidence type="ECO:0000256" key="2">
    <source>
        <dbReference type="ARBA" id="ARBA00022485"/>
    </source>
</evidence>
<protein>
    <submittedName>
        <fullName evidence="9">Type cbb3 cytochrome oxidase biogenesis protein CcoG, involved in Cu oxidation</fullName>
    </submittedName>
</protein>
<dbReference type="AlphaFoldDB" id="A0A3B1ANJ5"/>
<keyword evidence="2" id="KW-0004">4Fe-4S</keyword>
<sequence>MSDSSLYIDKRVQVFPRSVKGFYRNLKTAILILAYGVYFLLPWIPWHRGQGPSQTILFDIQNRRFFIFDLTVYAQDIFWLAGFLIIGAFLLFYITGILGRVFCGYFCFQTLWTDVFIAIERLVQGERNKRIKLANQNWNSRKILLITTTWLLWAMVSFWTGLSFILYWGEANQLIVEFFTGQAPFPAYATTLFITATTLVMAGLAREQVCTYMCPYARFQSAMFDTDTIVVSYDSIRGEREKGRLKPDKKNLPEQFRFDEKIGDCIDCGYCVQVCPVGIDIRDGMQYQCITCALCIDACNNIMDAIKYPRGLIGYTSESNIEGKKGSIWLKPKNLGYAAIILIASLSLMYSIFNKSLIEMHVKQERQPLYILLSDGYVQNRYDIKVFNKHKTEIELELAIEGLPSSRFEVKPSKRIKVDSGASFSLNARVTIDPKNLDVDYQEFNFVLKTLNSDEKITVSAQHFLPD</sequence>
<dbReference type="PROSITE" id="PS00198">
    <property type="entry name" value="4FE4S_FER_1"/>
    <property type="match status" value="1"/>
</dbReference>
<dbReference type="InterPro" id="IPR013783">
    <property type="entry name" value="Ig-like_fold"/>
</dbReference>
<gene>
    <name evidence="9" type="ORF">MNBD_GAMMA21-2348</name>
</gene>
<keyword evidence="3" id="KW-0479">Metal-binding</keyword>
<accession>A0A3B1ANJ5</accession>
<feature type="transmembrane region" description="Helical" evidence="7">
    <location>
        <begin position="26"/>
        <end position="44"/>
    </location>
</feature>
<dbReference type="InterPro" id="IPR051684">
    <property type="entry name" value="Electron_Trans/Redox"/>
</dbReference>
<dbReference type="Pfam" id="PF13746">
    <property type="entry name" value="Fer4_18"/>
    <property type="match status" value="1"/>
</dbReference>
<dbReference type="GO" id="GO:0046872">
    <property type="term" value="F:metal ion binding"/>
    <property type="evidence" value="ECO:0007669"/>
    <property type="project" value="UniProtKB-KW"/>
</dbReference>
<dbReference type="NCBIfam" id="TIGR02745">
    <property type="entry name" value="ccoG_rdxA_fixG"/>
    <property type="match status" value="1"/>
</dbReference>
<organism evidence="9">
    <name type="scientific">hydrothermal vent metagenome</name>
    <dbReference type="NCBI Taxonomy" id="652676"/>
    <lineage>
        <taxon>unclassified sequences</taxon>
        <taxon>metagenomes</taxon>
        <taxon>ecological metagenomes</taxon>
    </lineage>
</organism>
<evidence type="ECO:0000256" key="6">
    <source>
        <dbReference type="ARBA" id="ARBA00023014"/>
    </source>
</evidence>
<dbReference type="InterPro" id="IPR014116">
    <property type="entry name" value="Cyt_c_oxidase_cbb3_FixG"/>
</dbReference>
<evidence type="ECO:0000313" key="9">
    <source>
        <dbReference type="EMBL" id="VAW99809.1"/>
    </source>
</evidence>
<dbReference type="EMBL" id="UOFR01000070">
    <property type="protein sequence ID" value="VAW99809.1"/>
    <property type="molecule type" value="Genomic_DNA"/>
</dbReference>
<evidence type="ECO:0000256" key="1">
    <source>
        <dbReference type="ARBA" id="ARBA00022448"/>
    </source>
</evidence>
<dbReference type="InterPro" id="IPR017896">
    <property type="entry name" value="4Fe4S_Fe-S-bd"/>
</dbReference>
<dbReference type="Gene3D" id="1.10.1060.10">
    <property type="entry name" value="Alpha-helical ferredoxin"/>
    <property type="match status" value="1"/>
</dbReference>
<keyword evidence="1" id="KW-0813">Transport</keyword>
<name>A0A3B1ANJ5_9ZZZZ</name>
<proteinExistence type="predicted"/>
<keyword evidence="7" id="KW-0812">Transmembrane</keyword>
<keyword evidence="7" id="KW-0472">Membrane</keyword>